<dbReference type="GO" id="GO:0004425">
    <property type="term" value="F:indole-3-glycerol-phosphate synthase activity"/>
    <property type="evidence" value="ECO:0007669"/>
    <property type="project" value="UniProtKB-UniRule"/>
</dbReference>
<evidence type="ECO:0000256" key="9">
    <source>
        <dbReference type="HAMAP-Rule" id="MF_00134"/>
    </source>
</evidence>
<evidence type="ECO:0000256" key="4">
    <source>
        <dbReference type="ARBA" id="ARBA00022605"/>
    </source>
</evidence>
<keyword evidence="12" id="KW-1185">Reference proteome</keyword>
<protein>
    <recommendedName>
        <fullName evidence="9">Indole-3-glycerol phosphate synthase</fullName>
        <shortName evidence="9">IGPS</shortName>
        <ecNumber evidence="9">4.1.1.48</ecNumber>
    </recommendedName>
</protein>
<dbReference type="EMBL" id="CP029462">
    <property type="protein sequence ID" value="AXL20972.1"/>
    <property type="molecule type" value="Genomic_DNA"/>
</dbReference>
<organism evidence="11 12">
    <name type="scientific">Megasphaera stantonii</name>
    <dbReference type="NCBI Taxonomy" id="2144175"/>
    <lineage>
        <taxon>Bacteria</taxon>
        <taxon>Bacillati</taxon>
        <taxon>Bacillota</taxon>
        <taxon>Negativicutes</taxon>
        <taxon>Veillonellales</taxon>
        <taxon>Veillonellaceae</taxon>
        <taxon>Megasphaera</taxon>
    </lineage>
</organism>
<keyword evidence="4 9" id="KW-0028">Amino-acid biosynthesis</keyword>
<dbReference type="AlphaFoldDB" id="A0A346AYM9"/>
<reference evidence="11 12" key="1">
    <citation type="submission" date="2018-05" db="EMBL/GenBank/DDBJ databases">
        <title>Complete genome sequence of Megasphaera sp. AJH120T, isolated from the ceca of a chicken.</title>
        <authorList>
            <person name="Maki J."/>
            <person name="Looft T."/>
        </authorList>
    </citation>
    <scope>NUCLEOTIDE SEQUENCE [LARGE SCALE GENOMIC DNA]</scope>
    <source>
        <strain evidence="11 12">AJH120</strain>
    </source>
</reference>
<comment type="similarity">
    <text evidence="3 9">Belongs to the TrpC family.</text>
</comment>
<dbReference type="UniPathway" id="UPA00035">
    <property type="reaction ID" value="UER00043"/>
</dbReference>
<evidence type="ECO:0000259" key="10">
    <source>
        <dbReference type="Pfam" id="PF00218"/>
    </source>
</evidence>
<dbReference type="NCBIfam" id="NF001377">
    <property type="entry name" value="PRK00278.2-4"/>
    <property type="match status" value="1"/>
</dbReference>
<gene>
    <name evidence="9" type="primary">trpC</name>
    <name evidence="11" type="ORF">DKB62_04995</name>
</gene>
<keyword evidence="8 9" id="KW-0456">Lyase</keyword>
<name>A0A346AYM9_9FIRM</name>
<dbReference type="HAMAP" id="MF_00134_A">
    <property type="entry name" value="IGPS_A"/>
    <property type="match status" value="1"/>
</dbReference>
<dbReference type="EC" id="4.1.1.48" evidence="9"/>
<dbReference type="CDD" id="cd00331">
    <property type="entry name" value="IGPS"/>
    <property type="match status" value="1"/>
</dbReference>
<keyword evidence="6 9" id="KW-0822">Tryptophan biosynthesis</keyword>
<dbReference type="RefSeq" id="WP_107196475.1">
    <property type="nucleotide sequence ID" value="NZ_CP029462.1"/>
</dbReference>
<comment type="pathway">
    <text evidence="2 9">Amino-acid biosynthesis; L-tryptophan biosynthesis; L-tryptophan from chorismate: step 4/5.</text>
</comment>
<evidence type="ECO:0000256" key="1">
    <source>
        <dbReference type="ARBA" id="ARBA00001633"/>
    </source>
</evidence>
<keyword evidence="5 9" id="KW-0210">Decarboxylase</keyword>
<evidence type="ECO:0000313" key="12">
    <source>
        <dbReference type="Proteomes" id="UP000254337"/>
    </source>
</evidence>
<dbReference type="GO" id="GO:0004640">
    <property type="term" value="F:phosphoribosylanthranilate isomerase activity"/>
    <property type="evidence" value="ECO:0007669"/>
    <property type="project" value="TreeGrafter"/>
</dbReference>
<dbReference type="Pfam" id="PF00218">
    <property type="entry name" value="IGPS"/>
    <property type="match status" value="1"/>
</dbReference>
<dbReference type="InterPro" id="IPR011060">
    <property type="entry name" value="RibuloseP-bd_barrel"/>
</dbReference>
<accession>A0A346AYM9</accession>
<dbReference type="HAMAP" id="MF_00134_B">
    <property type="entry name" value="IGPS_B"/>
    <property type="match status" value="1"/>
</dbReference>
<evidence type="ECO:0000256" key="7">
    <source>
        <dbReference type="ARBA" id="ARBA00023141"/>
    </source>
</evidence>
<dbReference type="PANTHER" id="PTHR22854:SF2">
    <property type="entry name" value="INDOLE-3-GLYCEROL-PHOSPHATE SYNTHASE"/>
    <property type="match status" value="1"/>
</dbReference>
<dbReference type="GO" id="GO:0000162">
    <property type="term" value="P:L-tryptophan biosynthetic process"/>
    <property type="evidence" value="ECO:0007669"/>
    <property type="project" value="UniProtKB-UniRule"/>
</dbReference>
<dbReference type="InterPro" id="IPR013785">
    <property type="entry name" value="Aldolase_TIM"/>
</dbReference>
<evidence type="ECO:0000256" key="8">
    <source>
        <dbReference type="ARBA" id="ARBA00023239"/>
    </source>
</evidence>
<dbReference type="OrthoDB" id="9804217at2"/>
<dbReference type="Gene3D" id="3.20.20.70">
    <property type="entry name" value="Aldolase class I"/>
    <property type="match status" value="1"/>
</dbReference>
<evidence type="ECO:0000313" key="11">
    <source>
        <dbReference type="EMBL" id="AXL20972.1"/>
    </source>
</evidence>
<evidence type="ECO:0000256" key="2">
    <source>
        <dbReference type="ARBA" id="ARBA00004696"/>
    </source>
</evidence>
<sequence>MILDTIAAAVAKRLAEDIRQISRDEMRQMALDAPAAEGFPFEQALKQPGISPICEVKRASPSKGVIAEEFPYVDIAREYEQAGAAAISVLTERDYFQGSCRYLQEISSAVKTPLLRKDFIIDEYQVDEARRSGASAILLICALLDDEQLDKLFRRADSLGLSALVEAHDEDEVRRAVAVGARIIGVNNRNLKDFSVSLDMSCRLRPLVPKDVLFVAESGIRCRADIDRLREAGADAVLIGETLMRSADKKAALVELTGERHG</sequence>
<dbReference type="InterPro" id="IPR013798">
    <property type="entry name" value="Indole-3-glycerol_P_synth_dom"/>
</dbReference>
<evidence type="ECO:0000256" key="5">
    <source>
        <dbReference type="ARBA" id="ARBA00022793"/>
    </source>
</evidence>
<evidence type="ECO:0000256" key="6">
    <source>
        <dbReference type="ARBA" id="ARBA00022822"/>
    </source>
</evidence>
<comment type="catalytic activity">
    <reaction evidence="1 9">
        <text>1-(2-carboxyphenylamino)-1-deoxy-D-ribulose 5-phosphate + H(+) = (1S,2R)-1-C-(indol-3-yl)glycerol 3-phosphate + CO2 + H2O</text>
        <dbReference type="Rhea" id="RHEA:23476"/>
        <dbReference type="ChEBI" id="CHEBI:15377"/>
        <dbReference type="ChEBI" id="CHEBI:15378"/>
        <dbReference type="ChEBI" id="CHEBI:16526"/>
        <dbReference type="ChEBI" id="CHEBI:58613"/>
        <dbReference type="ChEBI" id="CHEBI:58866"/>
        <dbReference type="EC" id="4.1.1.48"/>
    </reaction>
</comment>
<proteinExistence type="inferred from homology"/>
<dbReference type="PANTHER" id="PTHR22854">
    <property type="entry name" value="TRYPTOPHAN BIOSYNTHESIS PROTEIN"/>
    <property type="match status" value="1"/>
</dbReference>
<dbReference type="FunFam" id="3.20.20.70:FF:000024">
    <property type="entry name" value="Indole-3-glycerol phosphate synthase"/>
    <property type="match status" value="1"/>
</dbReference>
<feature type="domain" description="Indole-3-glycerol phosphate synthase" evidence="10">
    <location>
        <begin position="3"/>
        <end position="255"/>
    </location>
</feature>
<dbReference type="InterPro" id="IPR045186">
    <property type="entry name" value="Indole-3-glycerol_P_synth"/>
</dbReference>
<dbReference type="KEGG" id="meg:DKB62_04995"/>
<dbReference type="SUPFAM" id="SSF51366">
    <property type="entry name" value="Ribulose-phoshate binding barrel"/>
    <property type="match status" value="1"/>
</dbReference>
<evidence type="ECO:0000256" key="3">
    <source>
        <dbReference type="ARBA" id="ARBA00008737"/>
    </source>
</evidence>
<keyword evidence="7 9" id="KW-0057">Aromatic amino acid biosynthesis</keyword>
<dbReference type="Proteomes" id="UP000254337">
    <property type="component" value="Chromosome"/>
</dbReference>